<reference evidence="4" key="1">
    <citation type="submission" date="2020-05" db="EMBL/GenBank/DDBJ databases">
        <title>Classification of alakaliphilic streptomycetes isolated from an alkaline soil next to Lonar Crater, India and a proposal for the recognition of Streptomyces alkaliterrae sp. nov.</title>
        <authorList>
            <person name="Golinska P."/>
        </authorList>
    </citation>
    <scope>NUCLEOTIDE SEQUENCE [LARGE SCALE GENOMIC DNA]</scope>
    <source>
        <strain evidence="4">OF3</strain>
    </source>
</reference>
<keyword evidence="2" id="KW-0812">Transmembrane</keyword>
<name>A0A7W3WRA4_9ACTN</name>
<comment type="caution">
    <text evidence="3">The sequence shown here is derived from an EMBL/GenBank/DDBJ whole genome shotgun (WGS) entry which is preliminary data.</text>
</comment>
<evidence type="ECO:0000256" key="2">
    <source>
        <dbReference type="SAM" id="Phobius"/>
    </source>
</evidence>
<feature type="compositionally biased region" description="Basic and acidic residues" evidence="1">
    <location>
        <begin position="1"/>
        <end position="11"/>
    </location>
</feature>
<feature type="region of interest" description="Disordered" evidence="1">
    <location>
        <begin position="90"/>
        <end position="133"/>
    </location>
</feature>
<evidence type="ECO:0000313" key="4">
    <source>
        <dbReference type="Proteomes" id="UP000525686"/>
    </source>
</evidence>
<organism evidence="3 4">
    <name type="scientific">Streptomyces alkaliterrae</name>
    <dbReference type="NCBI Taxonomy" id="2213162"/>
    <lineage>
        <taxon>Bacteria</taxon>
        <taxon>Bacillati</taxon>
        <taxon>Actinomycetota</taxon>
        <taxon>Actinomycetes</taxon>
        <taxon>Kitasatosporales</taxon>
        <taxon>Streptomycetaceae</taxon>
        <taxon>Streptomyces</taxon>
    </lineage>
</organism>
<dbReference type="Proteomes" id="UP000525686">
    <property type="component" value="Unassembled WGS sequence"/>
</dbReference>
<feature type="transmembrane region" description="Helical" evidence="2">
    <location>
        <begin position="44"/>
        <end position="65"/>
    </location>
</feature>
<feature type="non-terminal residue" evidence="3">
    <location>
        <position position="133"/>
    </location>
</feature>
<feature type="compositionally biased region" description="Basic residues" evidence="1">
    <location>
        <begin position="114"/>
        <end position="133"/>
    </location>
</feature>
<proteinExistence type="predicted"/>
<gene>
    <name evidence="3" type="ORF">H3146_27330</name>
</gene>
<feature type="region of interest" description="Disordered" evidence="1">
    <location>
        <begin position="1"/>
        <end position="20"/>
    </location>
</feature>
<dbReference type="AlphaFoldDB" id="A0A7W3WRA4"/>
<keyword evidence="2" id="KW-1133">Transmembrane helix</keyword>
<evidence type="ECO:0000256" key="1">
    <source>
        <dbReference type="SAM" id="MobiDB-lite"/>
    </source>
</evidence>
<keyword evidence="2" id="KW-0472">Membrane</keyword>
<evidence type="ECO:0000313" key="3">
    <source>
        <dbReference type="EMBL" id="MBB1257016.1"/>
    </source>
</evidence>
<sequence length="133" mass="14508">MTTDTGRRAPDETGTPESHVDADDLTLAYLRVLRADQRRRDRRGTLFVLYATLLTGAIWLGPYLIAAGTAARDGSLHGPLAERALAAVPAVLPRSHGPRTPDAGRVGARPRPPGPHRRRRGPRRAPARRSRRG</sequence>
<protein>
    <submittedName>
        <fullName evidence="3">Uncharacterized protein</fullName>
    </submittedName>
</protein>
<dbReference type="EMBL" id="JABJWZ010000557">
    <property type="protein sequence ID" value="MBB1257016.1"/>
    <property type="molecule type" value="Genomic_DNA"/>
</dbReference>
<accession>A0A7W3WRA4</accession>